<feature type="compositionally biased region" description="Basic and acidic residues" evidence="1">
    <location>
        <begin position="34"/>
        <end position="49"/>
    </location>
</feature>
<name>A0A4Z2HTI9_9TELE</name>
<gene>
    <name evidence="2" type="ORF">EYF80_020831</name>
</gene>
<dbReference type="Proteomes" id="UP000314294">
    <property type="component" value="Unassembled WGS sequence"/>
</dbReference>
<proteinExistence type="predicted"/>
<keyword evidence="3" id="KW-1185">Reference proteome</keyword>
<accession>A0A4Z2HTI9</accession>
<dbReference type="EMBL" id="SRLO01000182">
    <property type="protein sequence ID" value="TNN68970.1"/>
    <property type="molecule type" value="Genomic_DNA"/>
</dbReference>
<dbReference type="AlphaFoldDB" id="A0A4Z2HTI9"/>
<reference evidence="2 3" key="1">
    <citation type="submission" date="2019-03" db="EMBL/GenBank/DDBJ databases">
        <title>First draft genome of Liparis tanakae, snailfish: a comprehensive survey of snailfish specific genes.</title>
        <authorList>
            <person name="Kim W."/>
            <person name="Song I."/>
            <person name="Jeong J.-H."/>
            <person name="Kim D."/>
            <person name="Kim S."/>
            <person name="Ryu S."/>
            <person name="Song J.Y."/>
            <person name="Lee S.K."/>
        </authorList>
    </citation>
    <scope>NUCLEOTIDE SEQUENCE [LARGE SCALE GENOMIC DNA]</scope>
    <source>
        <tissue evidence="2">Muscle</tissue>
    </source>
</reference>
<evidence type="ECO:0000313" key="2">
    <source>
        <dbReference type="EMBL" id="TNN68970.1"/>
    </source>
</evidence>
<evidence type="ECO:0000256" key="1">
    <source>
        <dbReference type="SAM" id="MobiDB-lite"/>
    </source>
</evidence>
<feature type="region of interest" description="Disordered" evidence="1">
    <location>
        <begin position="34"/>
        <end position="72"/>
    </location>
</feature>
<organism evidence="2 3">
    <name type="scientific">Liparis tanakae</name>
    <name type="common">Tanaka's snailfish</name>
    <dbReference type="NCBI Taxonomy" id="230148"/>
    <lineage>
        <taxon>Eukaryota</taxon>
        <taxon>Metazoa</taxon>
        <taxon>Chordata</taxon>
        <taxon>Craniata</taxon>
        <taxon>Vertebrata</taxon>
        <taxon>Euteleostomi</taxon>
        <taxon>Actinopterygii</taxon>
        <taxon>Neopterygii</taxon>
        <taxon>Teleostei</taxon>
        <taxon>Neoteleostei</taxon>
        <taxon>Acanthomorphata</taxon>
        <taxon>Eupercaria</taxon>
        <taxon>Perciformes</taxon>
        <taxon>Cottioidei</taxon>
        <taxon>Cottales</taxon>
        <taxon>Liparidae</taxon>
        <taxon>Liparis</taxon>
    </lineage>
</organism>
<protein>
    <submittedName>
        <fullName evidence="2">Uncharacterized protein</fullName>
    </submittedName>
</protein>
<comment type="caution">
    <text evidence="2">The sequence shown here is derived from an EMBL/GenBank/DDBJ whole genome shotgun (WGS) entry which is preliminary data.</text>
</comment>
<evidence type="ECO:0000313" key="3">
    <source>
        <dbReference type="Proteomes" id="UP000314294"/>
    </source>
</evidence>
<sequence length="72" mass="8572">MDCQDPQWVSTKNEHSLHIVTYLHNKYTKQHQVEHALKNTENDPMRAEGDNQNPNNELEDDNKFCRSLNNRH</sequence>